<dbReference type="SUPFAM" id="SSF53474">
    <property type="entry name" value="alpha/beta-Hydrolases"/>
    <property type="match status" value="1"/>
</dbReference>
<dbReference type="AlphaFoldDB" id="A0A1I4SF60"/>
<dbReference type="InterPro" id="IPR050585">
    <property type="entry name" value="Xaa-Pro_dipeptidyl-ppase/CocE"/>
</dbReference>
<dbReference type="Gene3D" id="2.120.10.30">
    <property type="entry name" value="TolB, C-terminal domain"/>
    <property type="match status" value="1"/>
</dbReference>
<name>A0A1I4SF60_9GAMM</name>
<evidence type="ECO:0000313" key="2">
    <source>
        <dbReference type="EMBL" id="SFM63014.1"/>
    </source>
</evidence>
<organism evidence="2 3">
    <name type="scientific">Marinobacter zhejiangensis</name>
    <dbReference type="NCBI Taxonomy" id="488535"/>
    <lineage>
        <taxon>Bacteria</taxon>
        <taxon>Pseudomonadati</taxon>
        <taxon>Pseudomonadota</taxon>
        <taxon>Gammaproteobacteria</taxon>
        <taxon>Pseudomonadales</taxon>
        <taxon>Marinobacteraceae</taxon>
        <taxon>Marinobacter</taxon>
    </lineage>
</organism>
<reference evidence="3" key="1">
    <citation type="submission" date="2016-10" db="EMBL/GenBank/DDBJ databases">
        <authorList>
            <person name="Varghese N."/>
            <person name="Submissions S."/>
        </authorList>
    </citation>
    <scope>NUCLEOTIDE SEQUENCE [LARGE SCALE GENOMIC DNA]</scope>
    <source>
        <strain evidence="3">CGMCC 1.7061</strain>
    </source>
</reference>
<sequence>MCQRESLEVSSAGVFWLELEPASGVSALHTLHQGRPRRLTADGYSMRSRVNGYGGGALCLLNNIVYGVNADTGQVDRIEAAGDPSCIQPQALTRTPAYRYGGLVADAANRRLLAVREQVAPALPNDSSEVQALVAITLDGQVTVLHQGQGFYGAATVASDGRQLAWVCWQWPHMPWQESNLWLADVDDGGRLVNPRVLPAPVSAAVQQPQFQGSELYAVSDHQGWWQPCRVDAVGVQPAWVPATAALADHANAPWQLAERHYLPLPDGGWVGVRYVKGSGELWRSSGCGQEVRLAPGYTDFRSLCLAGGTLYCLASRWDALTEVLAVDLANGQLQVLAGGELPWPAIGLSRPEPFSLPATTAELPATGFYYPPAGSPTEPPPLLVLILGGPPSASYPVLRPEIQFWCRHGFAVADLNYRGSTGFGRAFRLGLQGRWGQVDVDDACAAVAYLAAEGLADGDRAFIQGRSSGGYTALMAMVGSTVFRGAVSLFGVTDPWHLQGCTHRFESGYLDWLLGAAASAEDWQDRTPARLAERMTGPVLFFQGGQDTVVVPAQTEAMAAAMTAAGLDTEVHRFPDEGHGFRRQVNQVSVLTQSLAFYQRLCHQPVKA</sequence>
<dbReference type="InterPro" id="IPR001375">
    <property type="entry name" value="Peptidase_S9_cat"/>
</dbReference>
<keyword evidence="3" id="KW-1185">Reference proteome</keyword>
<dbReference type="Proteomes" id="UP000198519">
    <property type="component" value="Unassembled WGS sequence"/>
</dbReference>
<keyword evidence="2" id="KW-0645">Protease</keyword>
<evidence type="ECO:0000259" key="1">
    <source>
        <dbReference type="Pfam" id="PF00326"/>
    </source>
</evidence>
<protein>
    <submittedName>
        <fullName evidence="2">Dipeptidyl aminopeptidase/acylaminoacyl peptidase</fullName>
    </submittedName>
</protein>
<dbReference type="InterPro" id="IPR011042">
    <property type="entry name" value="6-blade_b-propeller_TolB-like"/>
</dbReference>
<dbReference type="InterPro" id="IPR029058">
    <property type="entry name" value="AB_hydrolase_fold"/>
</dbReference>
<dbReference type="GO" id="GO:0006508">
    <property type="term" value="P:proteolysis"/>
    <property type="evidence" value="ECO:0007669"/>
    <property type="project" value="InterPro"/>
</dbReference>
<dbReference type="PANTHER" id="PTHR43056">
    <property type="entry name" value="PEPTIDASE S9 PROLYL OLIGOPEPTIDASE"/>
    <property type="match status" value="1"/>
</dbReference>
<keyword evidence="2" id="KW-0378">Hydrolase</keyword>
<proteinExistence type="predicted"/>
<accession>A0A1I4SF60</accession>
<gene>
    <name evidence="2" type="ORF">SAMN04487963_3182</name>
</gene>
<evidence type="ECO:0000313" key="3">
    <source>
        <dbReference type="Proteomes" id="UP000198519"/>
    </source>
</evidence>
<dbReference type="EMBL" id="FOUE01000005">
    <property type="protein sequence ID" value="SFM63014.1"/>
    <property type="molecule type" value="Genomic_DNA"/>
</dbReference>
<dbReference type="GO" id="GO:0008236">
    <property type="term" value="F:serine-type peptidase activity"/>
    <property type="evidence" value="ECO:0007669"/>
    <property type="project" value="InterPro"/>
</dbReference>
<dbReference type="PANTHER" id="PTHR43056:SF5">
    <property type="entry name" value="PEPTIDASE S9 PROLYL OLIGOPEPTIDASE CATALYTIC DOMAIN-CONTAINING PROTEIN"/>
    <property type="match status" value="1"/>
</dbReference>
<dbReference type="SUPFAM" id="SSF82171">
    <property type="entry name" value="DPP6 N-terminal domain-like"/>
    <property type="match status" value="1"/>
</dbReference>
<dbReference type="GO" id="GO:0004177">
    <property type="term" value="F:aminopeptidase activity"/>
    <property type="evidence" value="ECO:0007669"/>
    <property type="project" value="UniProtKB-KW"/>
</dbReference>
<dbReference type="Gene3D" id="3.40.50.1820">
    <property type="entry name" value="alpha/beta hydrolase"/>
    <property type="match status" value="1"/>
</dbReference>
<dbReference type="Pfam" id="PF00326">
    <property type="entry name" value="Peptidase_S9"/>
    <property type="match status" value="1"/>
</dbReference>
<feature type="domain" description="Peptidase S9 prolyl oligopeptidase catalytic" evidence="1">
    <location>
        <begin position="400"/>
        <end position="602"/>
    </location>
</feature>
<keyword evidence="2" id="KW-0031">Aminopeptidase</keyword>
<dbReference type="STRING" id="488535.SAMN04487963_3182"/>